<name>A0A6A6RED1_9PEZI</name>
<sequence length="458" mass="52390">MLLPPVLRQLRYAPRLLFRQATSSGPLGPALRAFLASLLLWLLAFQYCKFRYWRNPHSAFFRSEGVYDLHYSSERQAQAAAYIENANTTDDGAPSELVRSGEEPVICAAFVTVRREKMNYFAESIGSMLEGLTEEERKALHLFTLFADTNPDGHPNWKEPWLRAVVDKADTYDISDEELARIKEAEEKRNFYVKGLFDYKYTLEYCMKSNAPYIAVFEDDIVFAEGWMARVLNALADVKHTPPARSVLPDASITRPWLYLRLFYTETALMWEQTDYWYANMHLAFALSTFTGLLTLLTIRYLFPSARPHLDPPALAVISVVTIPAFTALVFMVGKYSLHPLSGVVKMNKYGCCTQGLVFPRTQVPGLLGYFAERVHGQTDSLIEEYANRDGLDRYALAPQVVQHVGLQSSRDNIEINARSTWAFWFEVNDQEALKREHAREAGQIRWDELRSSTEGQE</sequence>
<reference evidence="2" key="1">
    <citation type="journal article" date="2020" name="Stud. Mycol.">
        <title>101 Dothideomycetes genomes: a test case for predicting lifestyles and emergence of pathogens.</title>
        <authorList>
            <person name="Haridas S."/>
            <person name="Albert R."/>
            <person name="Binder M."/>
            <person name="Bloem J."/>
            <person name="Labutti K."/>
            <person name="Salamov A."/>
            <person name="Andreopoulos B."/>
            <person name="Baker S."/>
            <person name="Barry K."/>
            <person name="Bills G."/>
            <person name="Bluhm B."/>
            <person name="Cannon C."/>
            <person name="Castanera R."/>
            <person name="Culley D."/>
            <person name="Daum C."/>
            <person name="Ezra D."/>
            <person name="Gonzalez J."/>
            <person name="Henrissat B."/>
            <person name="Kuo A."/>
            <person name="Liang C."/>
            <person name="Lipzen A."/>
            <person name="Lutzoni F."/>
            <person name="Magnuson J."/>
            <person name="Mondo S."/>
            <person name="Nolan M."/>
            <person name="Ohm R."/>
            <person name="Pangilinan J."/>
            <person name="Park H.-J."/>
            <person name="Ramirez L."/>
            <person name="Alfaro M."/>
            <person name="Sun H."/>
            <person name="Tritt A."/>
            <person name="Yoshinaga Y."/>
            <person name="Zwiers L.-H."/>
            <person name="Turgeon B."/>
            <person name="Goodwin S."/>
            <person name="Spatafora J."/>
            <person name="Crous P."/>
            <person name="Grigoriev I."/>
        </authorList>
    </citation>
    <scope>NUCLEOTIDE SEQUENCE</scope>
    <source>
        <strain evidence="2">CBS 269.34</strain>
    </source>
</reference>
<evidence type="ECO:0008006" key="4">
    <source>
        <dbReference type="Google" id="ProtNLM"/>
    </source>
</evidence>
<dbReference type="GO" id="GO:0016757">
    <property type="term" value="F:glycosyltransferase activity"/>
    <property type="evidence" value="ECO:0007669"/>
    <property type="project" value="InterPro"/>
</dbReference>
<feature type="transmembrane region" description="Helical" evidence="1">
    <location>
        <begin position="283"/>
        <end position="303"/>
    </location>
</feature>
<organism evidence="2 3">
    <name type="scientific">Lophium mytilinum</name>
    <dbReference type="NCBI Taxonomy" id="390894"/>
    <lineage>
        <taxon>Eukaryota</taxon>
        <taxon>Fungi</taxon>
        <taxon>Dikarya</taxon>
        <taxon>Ascomycota</taxon>
        <taxon>Pezizomycotina</taxon>
        <taxon>Dothideomycetes</taxon>
        <taxon>Pleosporomycetidae</taxon>
        <taxon>Mytilinidiales</taxon>
        <taxon>Mytilinidiaceae</taxon>
        <taxon>Lophium</taxon>
    </lineage>
</organism>
<evidence type="ECO:0000313" key="3">
    <source>
        <dbReference type="Proteomes" id="UP000799750"/>
    </source>
</evidence>
<feature type="transmembrane region" description="Helical" evidence="1">
    <location>
        <begin position="30"/>
        <end position="48"/>
    </location>
</feature>
<keyword evidence="1" id="KW-1133">Transmembrane helix</keyword>
<keyword evidence="1" id="KW-0812">Transmembrane</keyword>
<accession>A0A6A6RED1</accession>
<dbReference type="Proteomes" id="UP000799750">
    <property type="component" value="Unassembled WGS sequence"/>
</dbReference>
<dbReference type="PANTHER" id="PTHR31410">
    <property type="entry name" value="TRANSMEMBRANE PROTEIN 246"/>
    <property type="match status" value="1"/>
</dbReference>
<protein>
    <recommendedName>
        <fullName evidence="4">Integral membrane protein</fullName>
    </recommendedName>
</protein>
<dbReference type="PANTHER" id="PTHR31410:SF1">
    <property type="entry name" value="POST-GPI ATTACHMENT TO PROTEINS FACTOR 4"/>
    <property type="match status" value="1"/>
</dbReference>
<dbReference type="OrthoDB" id="2016523at2759"/>
<dbReference type="InterPro" id="IPR029675">
    <property type="entry name" value="PGAP4"/>
</dbReference>
<dbReference type="EMBL" id="MU004181">
    <property type="protein sequence ID" value="KAF2502732.1"/>
    <property type="molecule type" value="Genomic_DNA"/>
</dbReference>
<dbReference type="AlphaFoldDB" id="A0A6A6RED1"/>
<evidence type="ECO:0000313" key="2">
    <source>
        <dbReference type="EMBL" id="KAF2502732.1"/>
    </source>
</evidence>
<feature type="transmembrane region" description="Helical" evidence="1">
    <location>
        <begin position="315"/>
        <end position="338"/>
    </location>
</feature>
<dbReference type="GO" id="GO:0006506">
    <property type="term" value="P:GPI anchor biosynthetic process"/>
    <property type="evidence" value="ECO:0007669"/>
    <property type="project" value="InterPro"/>
</dbReference>
<keyword evidence="3" id="KW-1185">Reference proteome</keyword>
<proteinExistence type="predicted"/>
<dbReference type="CDD" id="cd22189">
    <property type="entry name" value="PGAP4-like_fungal"/>
    <property type="match status" value="1"/>
</dbReference>
<keyword evidence="1" id="KW-0472">Membrane</keyword>
<evidence type="ECO:0000256" key="1">
    <source>
        <dbReference type="SAM" id="Phobius"/>
    </source>
</evidence>
<dbReference type="GO" id="GO:0000139">
    <property type="term" value="C:Golgi membrane"/>
    <property type="evidence" value="ECO:0007669"/>
    <property type="project" value="InterPro"/>
</dbReference>
<gene>
    <name evidence="2" type="ORF">BU16DRAFT_521418</name>
</gene>